<protein>
    <submittedName>
        <fullName evidence="6">LysR family transcriptional regulator</fullName>
    </submittedName>
</protein>
<dbReference type="Gene3D" id="3.40.190.290">
    <property type="match status" value="1"/>
</dbReference>
<name>A0A2T3N973_9GAMM</name>
<accession>A0A2T3N973</accession>
<evidence type="ECO:0000256" key="2">
    <source>
        <dbReference type="ARBA" id="ARBA00023015"/>
    </source>
</evidence>
<dbReference type="GO" id="GO:0003700">
    <property type="term" value="F:DNA-binding transcription factor activity"/>
    <property type="evidence" value="ECO:0007669"/>
    <property type="project" value="InterPro"/>
</dbReference>
<keyword evidence="4" id="KW-0804">Transcription</keyword>
<dbReference type="Gene3D" id="1.10.10.10">
    <property type="entry name" value="Winged helix-like DNA-binding domain superfamily/Winged helix DNA-binding domain"/>
    <property type="match status" value="1"/>
</dbReference>
<evidence type="ECO:0000259" key="5">
    <source>
        <dbReference type="PROSITE" id="PS50931"/>
    </source>
</evidence>
<organism evidence="6 7">
    <name type="scientific">Photobacterium rosenbergii</name>
    <dbReference type="NCBI Taxonomy" id="294936"/>
    <lineage>
        <taxon>Bacteria</taxon>
        <taxon>Pseudomonadati</taxon>
        <taxon>Pseudomonadota</taxon>
        <taxon>Gammaproteobacteria</taxon>
        <taxon>Vibrionales</taxon>
        <taxon>Vibrionaceae</taxon>
        <taxon>Photobacterium</taxon>
    </lineage>
</organism>
<proteinExistence type="inferred from homology"/>
<dbReference type="PROSITE" id="PS50931">
    <property type="entry name" value="HTH_LYSR"/>
    <property type="match status" value="1"/>
</dbReference>
<dbReference type="Pfam" id="PF00126">
    <property type="entry name" value="HTH_1"/>
    <property type="match status" value="1"/>
</dbReference>
<sequence>MMIKSKTEELEVFLAVIDCGGFSAAANQLEMQVAKVSRLVANLEKTMGCSLLHRTTRRVEPTHEGLMFAQSVRAGLMLIQDAQERLSSQQSSPKGRLRIDAASSVMTHQIVPLIKPFQAAYPDIEVELATNESIIDLLEKRTDVAIRVGTLKDSNLHARVLGQSPLRLVASPDYIAQNGEPNNIESLLSHQLIGFSGQPHLNKWPVFNEVLDPTFSTLATSGEIIRQLCLAGMGITLLSQFTVGKDIAEGRLVSLCDGLIASPHPRESVQAVYYQNSAPSPRITAFLDFIQSRLTL</sequence>
<dbReference type="GO" id="GO:0006351">
    <property type="term" value="P:DNA-templated transcription"/>
    <property type="evidence" value="ECO:0007669"/>
    <property type="project" value="TreeGrafter"/>
</dbReference>
<gene>
    <name evidence="6" type="ORF">C9J01_20055</name>
</gene>
<dbReference type="InterPro" id="IPR058163">
    <property type="entry name" value="LysR-type_TF_proteobact-type"/>
</dbReference>
<evidence type="ECO:0000256" key="3">
    <source>
        <dbReference type="ARBA" id="ARBA00023125"/>
    </source>
</evidence>
<dbReference type="FunFam" id="1.10.10.10:FF:000001">
    <property type="entry name" value="LysR family transcriptional regulator"/>
    <property type="match status" value="1"/>
</dbReference>
<dbReference type="SUPFAM" id="SSF53850">
    <property type="entry name" value="Periplasmic binding protein-like II"/>
    <property type="match status" value="1"/>
</dbReference>
<keyword evidence="3" id="KW-0238">DNA-binding</keyword>
<dbReference type="Proteomes" id="UP000241346">
    <property type="component" value="Unassembled WGS sequence"/>
</dbReference>
<dbReference type="PANTHER" id="PTHR30537">
    <property type="entry name" value="HTH-TYPE TRANSCRIPTIONAL REGULATOR"/>
    <property type="match status" value="1"/>
</dbReference>
<dbReference type="InterPro" id="IPR005119">
    <property type="entry name" value="LysR_subst-bd"/>
</dbReference>
<dbReference type="InterPro" id="IPR036388">
    <property type="entry name" value="WH-like_DNA-bd_sf"/>
</dbReference>
<dbReference type="Pfam" id="PF03466">
    <property type="entry name" value="LysR_substrate"/>
    <property type="match status" value="1"/>
</dbReference>
<dbReference type="AlphaFoldDB" id="A0A2T3N973"/>
<dbReference type="InterPro" id="IPR000847">
    <property type="entry name" value="LysR_HTH_N"/>
</dbReference>
<evidence type="ECO:0000256" key="4">
    <source>
        <dbReference type="ARBA" id="ARBA00023163"/>
    </source>
</evidence>
<comment type="similarity">
    <text evidence="1">Belongs to the LysR transcriptional regulatory family.</text>
</comment>
<evidence type="ECO:0000313" key="7">
    <source>
        <dbReference type="Proteomes" id="UP000241346"/>
    </source>
</evidence>
<comment type="caution">
    <text evidence="6">The sequence shown here is derived from an EMBL/GenBank/DDBJ whole genome shotgun (WGS) entry which is preliminary data.</text>
</comment>
<dbReference type="OrthoDB" id="9786526at2"/>
<evidence type="ECO:0000256" key="1">
    <source>
        <dbReference type="ARBA" id="ARBA00009437"/>
    </source>
</evidence>
<feature type="domain" description="HTH lysR-type" evidence="5">
    <location>
        <begin position="10"/>
        <end position="62"/>
    </location>
</feature>
<dbReference type="SUPFAM" id="SSF46785">
    <property type="entry name" value="Winged helix' DNA-binding domain"/>
    <property type="match status" value="1"/>
</dbReference>
<dbReference type="InterPro" id="IPR036390">
    <property type="entry name" value="WH_DNA-bd_sf"/>
</dbReference>
<keyword evidence="2" id="KW-0805">Transcription regulation</keyword>
<evidence type="ECO:0000313" key="6">
    <source>
        <dbReference type="EMBL" id="PSW09881.1"/>
    </source>
</evidence>
<dbReference type="EMBL" id="PYMB01000013">
    <property type="protein sequence ID" value="PSW09881.1"/>
    <property type="molecule type" value="Genomic_DNA"/>
</dbReference>
<dbReference type="GO" id="GO:0043565">
    <property type="term" value="F:sequence-specific DNA binding"/>
    <property type="evidence" value="ECO:0007669"/>
    <property type="project" value="TreeGrafter"/>
</dbReference>
<dbReference type="PANTHER" id="PTHR30537:SF20">
    <property type="entry name" value="TRANSCRIPTIONAL REGULATORY PROTEIN"/>
    <property type="match status" value="1"/>
</dbReference>
<reference evidence="6 7" key="1">
    <citation type="submission" date="2018-03" db="EMBL/GenBank/DDBJ databases">
        <title>Whole genome sequencing of Histamine producing bacteria.</title>
        <authorList>
            <person name="Butler K."/>
        </authorList>
    </citation>
    <scope>NUCLEOTIDE SEQUENCE [LARGE SCALE GENOMIC DNA]</scope>
    <source>
        <strain evidence="6 7">DSM 19138</strain>
    </source>
</reference>